<keyword evidence="1" id="KW-1133">Transmembrane helix</keyword>
<gene>
    <name evidence="2" type="ordered locus">Varpa_5904</name>
</gene>
<dbReference type="OrthoDB" id="8847138at2"/>
<name>E6UYT1_VARPE</name>
<evidence type="ECO:0000313" key="2">
    <source>
        <dbReference type="EMBL" id="ADU40056.1"/>
    </source>
</evidence>
<accession>E6UYT1</accession>
<feature type="transmembrane region" description="Helical" evidence="1">
    <location>
        <begin position="12"/>
        <end position="34"/>
    </location>
</feature>
<dbReference type="InterPro" id="IPR012902">
    <property type="entry name" value="N_methyl_site"/>
</dbReference>
<reference evidence="3" key="1">
    <citation type="submission" date="2010-12" db="EMBL/GenBank/DDBJ databases">
        <title>Complete sequence of Variovorax paradoxus EPS.</title>
        <authorList>
            <consortium name="US DOE Joint Genome Institute"/>
            <person name="Lucas S."/>
            <person name="Copeland A."/>
            <person name="Lapidus A."/>
            <person name="Cheng J.-F."/>
            <person name="Goodwin L."/>
            <person name="Pitluck S."/>
            <person name="Teshima H."/>
            <person name="Detter J.C."/>
            <person name="Han C."/>
            <person name="Tapia R."/>
            <person name="Land M."/>
            <person name="Hauser L."/>
            <person name="Kyrpides N."/>
            <person name="Ivanova N."/>
            <person name="Ovchinnikova G."/>
            <person name="Orwin P."/>
            <person name="Han J.-I.G."/>
            <person name="Woyke T."/>
        </authorList>
    </citation>
    <scope>NUCLEOTIDE SEQUENCE [LARGE SCALE GENOMIC DNA]</scope>
    <source>
        <strain evidence="3">EPS</strain>
    </source>
</reference>
<keyword evidence="1" id="KW-0812">Transmembrane</keyword>
<dbReference type="STRING" id="595537.Varpa_5904"/>
<keyword evidence="1" id="KW-0472">Membrane</keyword>
<protein>
    <submittedName>
        <fullName evidence="2">Type IV pilus modification protein PilV</fullName>
    </submittedName>
</protein>
<proteinExistence type="predicted"/>
<dbReference type="NCBIfam" id="TIGR02523">
    <property type="entry name" value="type_IV_pilV"/>
    <property type="match status" value="1"/>
</dbReference>
<reference evidence="2 3" key="2">
    <citation type="journal article" date="2013" name="Genome Announc.">
        <title>Genome of the Root-Associated Plant Growth-Promoting Bacterium Variovorax paradoxus Strain EPS.</title>
        <authorList>
            <person name="Han J.I."/>
            <person name="Spain J.C."/>
            <person name="Leadbetter J.R."/>
            <person name="Ovchinnikova G."/>
            <person name="Goodwin L.A."/>
            <person name="Han C.S."/>
            <person name="Woyke T."/>
            <person name="Davenport K.W."/>
            <person name="Orwin P.M."/>
        </authorList>
    </citation>
    <scope>NUCLEOTIDE SEQUENCE [LARGE SCALE GENOMIC DNA]</scope>
    <source>
        <strain evidence="2 3">EPS</strain>
    </source>
</reference>
<dbReference type="InterPro" id="IPR013362">
    <property type="entry name" value="Pilus_4_PilV"/>
</dbReference>
<organism evidence="2 3">
    <name type="scientific">Variovorax paradoxus (strain EPS)</name>
    <dbReference type="NCBI Taxonomy" id="595537"/>
    <lineage>
        <taxon>Bacteria</taxon>
        <taxon>Pseudomonadati</taxon>
        <taxon>Pseudomonadota</taxon>
        <taxon>Betaproteobacteria</taxon>
        <taxon>Burkholderiales</taxon>
        <taxon>Comamonadaceae</taxon>
        <taxon>Variovorax</taxon>
    </lineage>
</organism>
<sequence length="201" mass="21383">MNMKTHNTQRGATLIEVLVAIVILAVALFGMAGLTSSAAKYNQFSRMRAIGLSLVADYTERARANLAGFSNYAYTDAYNASSRSTATSDPTRAPVACQVDTSNPAAPVNTCDTAIADYDKSQWLTNVANRLPGGTAYVTADLTPATAGVNGLPATRVLNIWLIWTAIEEGTGFFQQQQPCPVAANIATGTSVNCMYFRVTL</sequence>
<dbReference type="eggNOG" id="COG4967">
    <property type="taxonomic scope" value="Bacteria"/>
</dbReference>
<dbReference type="EMBL" id="CP002417">
    <property type="protein sequence ID" value="ADU40056.1"/>
    <property type="molecule type" value="Genomic_DNA"/>
</dbReference>
<dbReference type="Proteomes" id="UP000008917">
    <property type="component" value="Chromosome"/>
</dbReference>
<evidence type="ECO:0000313" key="3">
    <source>
        <dbReference type="Proteomes" id="UP000008917"/>
    </source>
</evidence>
<dbReference type="HOGENOM" id="CLU_103234_3_0_4"/>
<dbReference type="Pfam" id="PF07963">
    <property type="entry name" value="N_methyl"/>
    <property type="match status" value="1"/>
</dbReference>
<dbReference type="KEGG" id="vpe:Varpa_5904"/>
<evidence type="ECO:0000256" key="1">
    <source>
        <dbReference type="SAM" id="Phobius"/>
    </source>
</evidence>
<dbReference type="NCBIfam" id="TIGR02532">
    <property type="entry name" value="IV_pilin_GFxxxE"/>
    <property type="match status" value="1"/>
</dbReference>
<dbReference type="AlphaFoldDB" id="E6UYT1"/>